<dbReference type="AlphaFoldDB" id="A0A8S3SW16"/>
<comment type="caution">
    <text evidence="2">The sequence shown here is derived from an EMBL/GenBank/DDBJ whole genome shotgun (WGS) entry which is preliminary data.</text>
</comment>
<keyword evidence="3" id="KW-1185">Reference proteome</keyword>
<feature type="compositionally biased region" description="Acidic residues" evidence="1">
    <location>
        <begin position="327"/>
        <end position="354"/>
    </location>
</feature>
<sequence length="398" mass="44854">MLGIVRIFLSGIDKEARKQLMFLIADRLNDTVVTQSDLAGTCQSKLNNTIDGCTTCKADICANVEIPSLSEEVFNRISNGNYRPITYAGEVMKEIAQWAVGAKDFLGDRMGPFLKNIGEDLLEVAKVLIKGGKYIATPAVTAFQTLGGTIANAGREIIQSISGDVNNVIGDIKGLVGKPFEDFENALKTVRQTVSEKAPVVLNSIKDAVLLLFMQTINQTAEIRFDIPLGTNNVNWFSPSYVSTNTWNDLTYSISDYQVFSVIGDRQRRFYIYKNYDYCSQVEKGWLVVIDAYTFDCKFDEADNYPVFRHSIDKMCAFNFDDYNDNEEQQEDNRESEDGESDSTESYDLNEEVGDESKDFIDDEDKDFIDDEEVSSENENEDFSDDEDSDYSEEDTDD</sequence>
<reference evidence="2" key="1">
    <citation type="submission" date="2021-03" db="EMBL/GenBank/DDBJ databases">
        <authorList>
            <person name="Bekaert M."/>
        </authorList>
    </citation>
    <scope>NUCLEOTIDE SEQUENCE</scope>
</reference>
<dbReference type="EMBL" id="CAJPWZ010001829">
    <property type="protein sequence ID" value="CAG2224995.1"/>
    <property type="molecule type" value="Genomic_DNA"/>
</dbReference>
<dbReference type="Proteomes" id="UP000683360">
    <property type="component" value="Unassembled WGS sequence"/>
</dbReference>
<feature type="region of interest" description="Disordered" evidence="1">
    <location>
        <begin position="327"/>
        <end position="398"/>
    </location>
</feature>
<organism evidence="2 3">
    <name type="scientific">Mytilus edulis</name>
    <name type="common">Blue mussel</name>
    <dbReference type="NCBI Taxonomy" id="6550"/>
    <lineage>
        <taxon>Eukaryota</taxon>
        <taxon>Metazoa</taxon>
        <taxon>Spiralia</taxon>
        <taxon>Lophotrochozoa</taxon>
        <taxon>Mollusca</taxon>
        <taxon>Bivalvia</taxon>
        <taxon>Autobranchia</taxon>
        <taxon>Pteriomorphia</taxon>
        <taxon>Mytilida</taxon>
        <taxon>Mytiloidea</taxon>
        <taxon>Mytilidae</taxon>
        <taxon>Mytilinae</taxon>
        <taxon>Mytilus</taxon>
    </lineage>
</organism>
<name>A0A8S3SW16_MYTED</name>
<evidence type="ECO:0000313" key="2">
    <source>
        <dbReference type="EMBL" id="CAG2224995.1"/>
    </source>
</evidence>
<evidence type="ECO:0000256" key="1">
    <source>
        <dbReference type="SAM" id="MobiDB-lite"/>
    </source>
</evidence>
<gene>
    <name evidence="2" type="ORF">MEDL_38131</name>
</gene>
<evidence type="ECO:0000313" key="3">
    <source>
        <dbReference type="Proteomes" id="UP000683360"/>
    </source>
</evidence>
<feature type="compositionally biased region" description="Acidic residues" evidence="1">
    <location>
        <begin position="361"/>
        <end position="398"/>
    </location>
</feature>
<protein>
    <submittedName>
        <fullName evidence="2">Uncharacterized protein</fullName>
    </submittedName>
</protein>
<proteinExistence type="predicted"/>
<accession>A0A8S3SW16</accession>